<gene>
    <name evidence="3" type="ORF">SAE02_28710</name>
</gene>
<dbReference type="Proteomes" id="UP000321523">
    <property type="component" value="Unassembled WGS sequence"/>
</dbReference>
<evidence type="ECO:0000313" key="3">
    <source>
        <dbReference type="EMBL" id="GEO38723.1"/>
    </source>
</evidence>
<dbReference type="SUPFAM" id="SSF53335">
    <property type="entry name" value="S-adenosyl-L-methionine-dependent methyltransferases"/>
    <property type="match status" value="1"/>
</dbReference>
<dbReference type="AlphaFoldDB" id="A0A512DQE8"/>
<dbReference type="PANTHER" id="PTHR43648">
    <property type="entry name" value="ELECTRON TRANSFER FLAVOPROTEIN BETA SUBUNIT LYSINE METHYLTRANSFERASE"/>
    <property type="match status" value="1"/>
</dbReference>
<dbReference type="CDD" id="cd02440">
    <property type="entry name" value="AdoMet_MTases"/>
    <property type="match status" value="1"/>
</dbReference>
<evidence type="ECO:0000313" key="4">
    <source>
        <dbReference type="Proteomes" id="UP000321523"/>
    </source>
</evidence>
<proteinExistence type="predicted"/>
<comment type="caution">
    <text evidence="3">The sequence shown here is derived from an EMBL/GenBank/DDBJ whole genome shotgun (WGS) entry which is preliminary data.</text>
</comment>
<evidence type="ECO:0000256" key="2">
    <source>
        <dbReference type="ARBA" id="ARBA00022679"/>
    </source>
</evidence>
<dbReference type="GO" id="GO:0032259">
    <property type="term" value="P:methylation"/>
    <property type="evidence" value="ECO:0007669"/>
    <property type="project" value="UniProtKB-KW"/>
</dbReference>
<dbReference type="EMBL" id="BJYZ01000012">
    <property type="protein sequence ID" value="GEO38723.1"/>
    <property type="molecule type" value="Genomic_DNA"/>
</dbReference>
<dbReference type="GO" id="GO:0016279">
    <property type="term" value="F:protein-lysine N-methyltransferase activity"/>
    <property type="evidence" value="ECO:0007669"/>
    <property type="project" value="TreeGrafter"/>
</dbReference>
<keyword evidence="2" id="KW-0808">Transferase</keyword>
<dbReference type="Pfam" id="PF06325">
    <property type="entry name" value="PrmA"/>
    <property type="match status" value="1"/>
</dbReference>
<protein>
    <submittedName>
        <fullName evidence="3">Nicotinamide N-methylase</fullName>
    </submittedName>
</protein>
<dbReference type="InterPro" id="IPR029063">
    <property type="entry name" value="SAM-dependent_MTases_sf"/>
</dbReference>
<dbReference type="Gene3D" id="3.40.50.150">
    <property type="entry name" value="Vaccinia Virus protein VP39"/>
    <property type="match status" value="1"/>
</dbReference>
<sequence length="231" mass="24625">MTDMTSLIIEPAAAPIFDRRAFILANTELTAPPMLPEVRLHLATEVTPLWEATETTLAAVNLPPPYWAFAWPGGQAVARHVLDVPELVAGKRVLDFAAGSGMVAIAAAKAGAVEVVAVEIDDFAAMVVGLNAEANEVAVRVVCDDIVGLPLPDIDVILAGDICYEKPMAERVIGWLRGLARNGVLVIIGDPGRAYVPKTGLDALAKFAVPTSLDLEDREVRDTVVWRLLGD</sequence>
<dbReference type="PANTHER" id="PTHR43648:SF1">
    <property type="entry name" value="ELECTRON TRANSFER FLAVOPROTEIN BETA SUBUNIT LYSINE METHYLTRANSFERASE"/>
    <property type="match status" value="1"/>
</dbReference>
<reference evidence="3 4" key="1">
    <citation type="submission" date="2019-07" db="EMBL/GenBank/DDBJ databases">
        <title>Whole genome shotgun sequence of Skermanella aerolata NBRC 106429.</title>
        <authorList>
            <person name="Hosoyama A."/>
            <person name="Uohara A."/>
            <person name="Ohji S."/>
            <person name="Ichikawa N."/>
        </authorList>
    </citation>
    <scope>NUCLEOTIDE SEQUENCE [LARGE SCALE GENOMIC DNA]</scope>
    <source>
        <strain evidence="3 4">NBRC 106429</strain>
    </source>
</reference>
<dbReference type="InterPro" id="IPR050078">
    <property type="entry name" value="Ribosomal_L11_MeTrfase_PrmA"/>
</dbReference>
<keyword evidence="1 3" id="KW-0489">Methyltransferase</keyword>
<organism evidence="3 4">
    <name type="scientific">Skermanella aerolata</name>
    <dbReference type="NCBI Taxonomy" id="393310"/>
    <lineage>
        <taxon>Bacteria</taxon>
        <taxon>Pseudomonadati</taxon>
        <taxon>Pseudomonadota</taxon>
        <taxon>Alphaproteobacteria</taxon>
        <taxon>Rhodospirillales</taxon>
        <taxon>Azospirillaceae</taxon>
        <taxon>Skermanella</taxon>
    </lineage>
</organism>
<evidence type="ECO:0000256" key="1">
    <source>
        <dbReference type="ARBA" id="ARBA00022603"/>
    </source>
</evidence>
<keyword evidence="4" id="KW-1185">Reference proteome</keyword>
<accession>A0A512DQE8</accession>
<name>A0A512DQE8_9PROT</name>